<dbReference type="InterPro" id="IPR000884">
    <property type="entry name" value="TSP1_rpt"/>
</dbReference>
<organism evidence="3 4">
    <name type="scientific">Eimeria praecox</name>
    <dbReference type="NCBI Taxonomy" id="51316"/>
    <lineage>
        <taxon>Eukaryota</taxon>
        <taxon>Sar</taxon>
        <taxon>Alveolata</taxon>
        <taxon>Apicomplexa</taxon>
        <taxon>Conoidasida</taxon>
        <taxon>Coccidia</taxon>
        <taxon>Eucoccidiorida</taxon>
        <taxon>Eimeriorina</taxon>
        <taxon>Eimeriidae</taxon>
        <taxon>Eimeria</taxon>
    </lineage>
</organism>
<keyword evidence="4" id="KW-1185">Reference proteome</keyword>
<feature type="compositionally biased region" description="Low complexity" evidence="1">
    <location>
        <begin position="1078"/>
        <end position="1089"/>
    </location>
</feature>
<feature type="region of interest" description="Disordered" evidence="1">
    <location>
        <begin position="1174"/>
        <end position="1195"/>
    </location>
</feature>
<keyword evidence="2" id="KW-0812">Transmembrane</keyword>
<reference evidence="3" key="2">
    <citation type="submission" date="2013-10" db="EMBL/GenBank/DDBJ databases">
        <authorList>
            <person name="Aslett M."/>
        </authorList>
    </citation>
    <scope>NUCLEOTIDE SEQUENCE [LARGE SCALE GENOMIC DNA]</scope>
    <source>
        <strain evidence="3">Houghton</strain>
    </source>
</reference>
<sequence>MAIMGSGRRCWANPVRWQAFSCMYLLVTAAVILSCACKAVAGLATNDGQAGSTQAAAPPESNALLFAEPLYGDGTTFVASRVKAALAAGTPSSDLATIAAEAAAQISWSECSRFCNGGSQTADNERALKLAIEGLRRAFSNSGKWSDSYALEVEKKIAQFTMDGDPAAGQVKTRPCNTFRCPFEVPTDLKSANLQIAREPELVASLGVVPQVEFTDACKDRLMLDQIDQQIWTARRNEHLNYRKVQEHAGEIAGWEATVLAPEQLSLYSCVTLCRLHHRCSALIYAEDILGMQMNKGGSLSEDAKGDAINALQSAMRNADSVMESLVGSLASLSERDGDSVRLNSRSENPVCTLYTGVKASRVAECGIEPTKKADKNTLALLVINLDMDFGDAARVMRASLAQKLERMKSVLSDASLLVNSTGTKNSKAATFQQRAERLTSRVIRVTHRAQVASYILPQAVRVMEEAALNAAEALHDSQSVGQSTAQVSRLGAGENETALRSTDGSQRTFYSATPLSTSCSVFSGIELLNRGCVQLPALQTHSSTLSSKSSVDAAESQQTSEDANVMTWQKCQDVLKNVAHLLDKYRTAVSQIQESGEETTIAAKEAKRLLPLILGLSVEETAKLSLPDISDRLQAETGLMNKDFAKFLDEKDALEVRREVVERLGEGNGTIFAVFNTAKQVCEIRAVFEPRHAENGNTLGAQFPSACASFNPFSVTFLLAESSDSGSTTQESEAYKTRVCTLEDVSCAYSPWTSWSPCYDSYQLDGFQTDESRNNAEVEPDSAGQYRSAMWQVRVKETLARPKVAIQCDAAVEARLCKHRVTAATEASGLMGGFTAAISKLASNLCIYSPYSEWSECSPKCSSDDISGITAYKTRTRTVHQHPVPGLASRCDTASLEMQKACGTVPSCSGGVVEERKVDTTGDHIEKGFDRGSYTAPSAIHLQSYAKILDPEESAREPLLLNPIVRRSFEARISPSSGPRNDVAEAEKVPVGHLHTKAFEGTQESFLVKSHEGLLVNETVEQPLDKPAFRARTEDEPLATLKDSISVEGERSQDPDSKLPPIVAAANEDGDILSSAAEESNAEAPIENSDTRSLTAVRNSAAARPTEDESAHDPPVVSEPQEEPLVMPYDSPFIEDGVAQKRIGEESAWNPAVEGKNHESAMLTHPVLTIPYDSPLGDNKSGSSPGTMGKSAEALDHVPIDMRDSSEGSMEPSKHTPEGDAAASESFFLGLSCFSFVGCCVFGGLASTVLVLITVVCSRRIRSWLGYDWSGATEEERMALLKKHAGACPQPVAAPLVNPDGIKVLKPDGASLVVSPCLNHSGGQYVTPNGSKIFVTVEGGFVNSWGKPVQANELPKELLAKVDEAQLRKPVPFEPLPVTINVQGHASGLSASSGPPSKVLGMPQQAVTAQGKQIASGAAPKKVGPEPKQIPEVRRSSAVPQINAKKPGMPPPKAPGSG</sequence>
<dbReference type="InterPro" id="IPR036383">
    <property type="entry name" value="TSP1_rpt_sf"/>
</dbReference>
<feature type="compositionally biased region" description="Low complexity" evidence="1">
    <location>
        <begin position="1387"/>
        <end position="1398"/>
    </location>
</feature>
<dbReference type="EMBL" id="HG692143">
    <property type="protein sequence ID" value="CDI81754.1"/>
    <property type="molecule type" value="Genomic_DNA"/>
</dbReference>
<feature type="transmembrane region" description="Helical" evidence="2">
    <location>
        <begin position="1228"/>
        <end position="1258"/>
    </location>
</feature>
<name>U6GT43_9EIME</name>
<feature type="region of interest" description="Disordered" evidence="1">
    <location>
        <begin position="1387"/>
        <end position="1459"/>
    </location>
</feature>
<dbReference type="PROSITE" id="PS50092">
    <property type="entry name" value="TSP1"/>
    <property type="match status" value="1"/>
</dbReference>
<protein>
    <recommendedName>
        <fullName evidence="5">Thrombospondin type 1 domain-containing protein</fullName>
    </recommendedName>
</protein>
<feature type="compositionally biased region" description="Pro residues" evidence="1">
    <location>
        <begin position="1449"/>
        <end position="1459"/>
    </location>
</feature>
<evidence type="ECO:0000313" key="3">
    <source>
        <dbReference type="EMBL" id="CDI81754.1"/>
    </source>
</evidence>
<reference evidence="3" key="1">
    <citation type="submission" date="2013-10" db="EMBL/GenBank/DDBJ databases">
        <title>Genomic analysis of the causative agents of coccidiosis in chickens.</title>
        <authorList>
            <person name="Reid A.J."/>
            <person name="Blake D."/>
            <person name="Billington K."/>
            <person name="Browne H."/>
            <person name="Dunn M."/>
            <person name="Hung S."/>
            <person name="Kawahara F."/>
            <person name="Miranda-Saavedra D."/>
            <person name="Mourier T."/>
            <person name="Nagra H."/>
            <person name="Otto T.D."/>
            <person name="Rawlings N."/>
            <person name="Sanchez A."/>
            <person name="Sanders M."/>
            <person name="Subramaniam C."/>
            <person name="Tay Y."/>
            <person name="Dear P."/>
            <person name="Doerig C."/>
            <person name="Gruber A."/>
            <person name="Parkinson J."/>
            <person name="Shirley M."/>
            <person name="Wan K.L."/>
            <person name="Berriman M."/>
            <person name="Tomley F."/>
            <person name="Pain A."/>
        </authorList>
    </citation>
    <scope>NUCLEOTIDE SEQUENCE [LARGE SCALE GENOMIC DNA]</scope>
    <source>
        <strain evidence="3">Houghton</strain>
    </source>
</reference>
<dbReference type="Gene3D" id="2.20.100.10">
    <property type="entry name" value="Thrombospondin type-1 (TSP1) repeat"/>
    <property type="match status" value="1"/>
</dbReference>
<keyword evidence="2" id="KW-1133">Transmembrane helix</keyword>
<feature type="compositionally biased region" description="Basic and acidic residues" evidence="1">
    <location>
        <begin position="1049"/>
        <end position="1058"/>
    </location>
</feature>
<feature type="region of interest" description="Disordered" evidence="1">
    <location>
        <begin position="1027"/>
        <end position="1063"/>
    </location>
</feature>
<evidence type="ECO:0000313" key="4">
    <source>
        <dbReference type="Proteomes" id="UP000018201"/>
    </source>
</evidence>
<keyword evidence="2" id="KW-0472">Membrane</keyword>
<accession>U6GT43</accession>
<evidence type="ECO:0008006" key="5">
    <source>
        <dbReference type="Google" id="ProtNLM"/>
    </source>
</evidence>
<dbReference type="OrthoDB" id="346217at2759"/>
<feature type="compositionally biased region" description="Basic and acidic residues" evidence="1">
    <location>
        <begin position="1424"/>
        <end position="1436"/>
    </location>
</feature>
<dbReference type="Proteomes" id="UP000018201">
    <property type="component" value="Unassembled WGS sequence"/>
</dbReference>
<gene>
    <name evidence="3" type="ORF">EPH_0038900</name>
</gene>
<proteinExistence type="predicted"/>
<feature type="compositionally biased region" description="Basic and acidic residues" evidence="1">
    <location>
        <begin position="1027"/>
        <end position="1036"/>
    </location>
</feature>
<dbReference type="VEuPathDB" id="ToxoDB:EPH_0038900"/>
<evidence type="ECO:0000256" key="1">
    <source>
        <dbReference type="SAM" id="MobiDB-lite"/>
    </source>
</evidence>
<evidence type="ECO:0000256" key="2">
    <source>
        <dbReference type="SAM" id="Phobius"/>
    </source>
</evidence>
<feature type="region of interest" description="Disordered" evidence="1">
    <location>
        <begin position="1078"/>
        <end position="1124"/>
    </location>
</feature>